<evidence type="ECO:0000256" key="9">
    <source>
        <dbReference type="HAMAP-Rule" id="MF_00124"/>
    </source>
</evidence>
<evidence type="ECO:0000313" key="14">
    <source>
        <dbReference type="EMBL" id="RDV29166.1"/>
    </source>
</evidence>
<keyword evidence="9" id="KW-0862">Zinc</keyword>
<evidence type="ECO:0000256" key="2">
    <source>
        <dbReference type="ARBA" id="ARBA00012118"/>
    </source>
</evidence>
<keyword evidence="8 9" id="KW-0067">ATP-binding</keyword>
<keyword evidence="9" id="KW-0479">Metal-binding</keyword>
<dbReference type="PANTHER" id="PTHR11441:SF0">
    <property type="entry name" value="THYMIDINE KINASE, CYTOSOLIC"/>
    <property type="match status" value="1"/>
</dbReference>
<keyword evidence="15" id="KW-1185">Reference proteome</keyword>
<feature type="binding site" evidence="9">
    <location>
        <position position="145"/>
    </location>
    <ligand>
        <name>Zn(2+)</name>
        <dbReference type="ChEBI" id="CHEBI:29105"/>
    </ligand>
</feature>
<dbReference type="GO" id="GO:0008270">
    <property type="term" value="F:zinc ion binding"/>
    <property type="evidence" value="ECO:0007669"/>
    <property type="project" value="UniProtKB-UniRule"/>
</dbReference>
<comment type="similarity">
    <text evidence="1 9 13">Belongs to the thymidine kinase family.</text>
</comment>
<dbReference type="InterPro" id="IPR020633">
    <property type="entry name" value="Thymidine_kinase_CS"/>
</dbReference>
<dbReference type="FunFam" id="3.40.50.300:FF:000323">
    <property type="entry name" value="Thymidine kinase"/>
    <property type="match status" value="1"/>
</dbReference>
<evidence type="ECO:0000256" key="4">
    <source>
        <dbReference type="ARBA" id="ARBA00022634"/>
    </source>
</evidence>
<evidence type="ECO:0000256" key="8">
    <source>
        <dbReference type="ARBA" id="ARBA00022840"/>
    </source>
</evidence>
<feature type="binding site" evidence="9">
    <location>
        <position position="185"/>
    </location>
    <ligand>
        <name>Zn(2+)</name>
        <dbReference type="ChEBI" id="CHEBI:29105"/>
    </ligand>
</feature>
<feature type="binding site" evidence="9">
    <location>
        <position position="147"/>
    </location>
    <ligand>
        <name>Zn(2+)</name>
        <dbReference type="ChEBI" id="CHEBI:29105"/>
    </ligand>
</feature>
<dbReference type="RefSeq" id="WP_115591456.1">
    <property type="nucleotide sequence ID" value="NZ_QRHA01000001.1"/>
</dbReference>
<dbReference type="InterPro" id="IPR001267">
    <property type="entry name" value="Thymidine_kinase"/>
</dbReference>
<evidence type="ECO:0000256" key="10">
    <source>
        <dbReference type="PIRSR" id="PIRSR035805-1"/>
    </source>
</evidence>
<dbReference type="PROSITE" id="PS00603">
    <property type="entry name" value="TK_CELLULAR_TYPE"/>
    <property type="match status" value="1"/>
</dbReference>
<feature type="binding site" evidence="11">
    <location>
        <begin position="170"/>
        <end position="173"/>
    </location>
    <ligand>
        <name>substrate</name>
    </ligand>
</feature>
<dbReference type="InterPro" id="IPR027417">
    <property type="entry name" value="P-loop_NTPase"/>
</dbReference>
<dbReference type="Pfam" id="PF00265">
    <property type="entry name" value="TK"/>
    <property type="match status" value="1"/>
</dbReference>
<keyword evidence="3 9" id="KW-0963">Cytoplasm</keyword>
<dbReference type="GO" id="GO:0071897">
    <property type="term" value="P:DNA biosynthetic process"/>
    <property type="evidence" value="ECO:0007669"/>
    <property type="project" value="UniProtKB-KW"/>
</dbReference>
<organism evidence="14 15">
    <name type="scientific">Alteromonas aestuariivivens</name>
    <dbReference type="NCBI Taxonomy" id="1938339"/>
    <lineage>
        <taxon>Bacteria</taxon>
        <taxon>Pseudomonadati</taxon>
        <taxon>Pseudomonadota</taxon>
        <taxon>Gammaproteobacteria</taxon>
        <taxon>Alteromonadales</taxon>
        <taxon>Alteromonadaceae</taxon>
        <taxon>Alteromonas/Salinimonas group</taxon>
        <taxon>Alteromonas</taxon>
    </lineage>
</organism>
<dbReference type="EC" id="2.7.1.21" evidence="2 9"/>
<dbReference type="Gene3D" id="3.30.60.20">
    <property type="match status" value="1"/>
</dbReference>
<dbReference type="HAMAP" id="MF_00124">
    <property type="entry name" value="Thymidine_kinase"/>
    <property type="match status" value="1"/>
</dbReference>
<dbReference type="Gene3D" id="3.40.50.300">
    <property type="entry name" value="P-loop containing nucleotide triphosphate hydrolases"/>
    <property type="match status" value="1"/>
</dbReference>
<dbReference type="PANTHER" id="PTHR11441">
    <property type="entry name" value="THYMIDINE KINASE"/>
    <property type="match status" value="1"/>
</dbReference>
<reference evidence="15" key="1">
    <citation type="submission" date="2018-08" db="EMBL/GenBank/DDBJ databases">
        <authorList>
            <person name="Zhang J."/>
            <person name="Du Z.-J."/>
        </authorList>
    </citation>
    <scope>NUCLEOTIDE SEQUENCE [LARGE SCALE GENOMIC DNA]</scope>
    <source>
        <strain evidence="15">KCTC 52655</strain>
    </source>
</reference>
<dbReference type="OrthoDB" id="9781579at2"/>
<protein>
    <recommendedName>
        <fullName evidence="2 9">Thymidine kinase</fullName>
        <ecNumber evidence="2 9">2.7.1.21</ecNumber>
    </recommendedName>
</protein>
<comment type="subcellular location">
    <subcellularLocation>
        <location evidence="9">Cytoplasm</location>
    </subcellularLocation>
</comment>
<sequence>MAQLYFYYSAMNAGKSTSLLQSAYNYQERGMRALIYTAALDHRYEVGKVTSRIGLQADALLYCRDDNLFEAVQNQLQSAPLHCVFIDEAQFLTKAQVRQLVDIVDDLHIPVLAYGLRTDFVGETFEGSHYLLAWADKLFELKTVCHCGRKANFVVRLDVNGAPLTAGDQVEIGGNDRYESMCRKHFKALAWPEKSGI</sequence>
<accession>A0A3D8MEW7</accession>
<evidence type="ECO:0000256" key="7">
    <source>
        <dbReference type="ARBA" id="ARBA00022777"/>
    </source>
</evidence>
<comment type="subunit">
    <text evidence="9">Homotetramer.</text>
</comment>
<feature type="active site" description="Proton acceptor" evidence="9 10">
    <location>
        <position position="88"/>
    </location>
</feature>
<dbReference type="SUPFAM" id="SSF57716">
    <property type="entry name" value="Glucocorticoid receptor-like (DNA-binding domain)"/>
    <property type="match status" value="1"/>
</dbReference>
<evidence type="ECO:0000256" key="11">
    <source>
        <dbReference type="PIRSR" id="PIRSR035805-2"/>
    </source>
</evidence>
<evidence type="ECO:0000313" key="15">
    <source>
        <dbReference type="Proteomes" id="UP000256561"/>
    </source>
</evidence>
<comment type="catalytic activity">
    <reaction evidence="9 12">
        <text>thymidine + ATP = dTMP + ADP + H(+)</text>
        <dbReference type="Rhea" id="RHEA:19129"/>
        <dbReference type="ChEBI" id="CHEBI:15378"/>
        <dbReference type="ChEBI" id="CHEBI:17748"/>
        <dbReference type="ChEBI" id="CHEBI:30616"/>
        <dbReference type="ChEBI" id="CHEBI:63528"/>
        <dbReference type="ChEBI" id="CHEBI:456216"/>
        <dbReference type="EC" id="2.7.1.21"/>
    </reaction>
</comment>
<keyword evidence="5 9" id="KW-0808">Transferase</keyword>
<feature type="binding site" evidence="9">
    <location>
        <position position="182"/>
    </location>
    <ligand>
        <name>Zn(2+)</name>
        <dbReference type="ChEBI" id="CHEBI:29105"/>
    </ligand>
</feature>
<dbReference type="GO" id="GO:0004797">
    <property type="term" value="F:thymidine kinase activity"/>
    <property type="evidence" value="ECO:0007669"/>
    <property type="project" value="UniProtKB-UniRule"/>
</dbReference>
<dbReference type="GO" id="GO:0005524">
    <property type="term" value="F:ATP binding"/>
    <property type="evidence" value="ECO:0007669"/>
    <property type="project" value="UniProtKB-UniRule"/>
</dbReference>
<evidence type="ECO:0000256" key="1">
    <source>
        <dbReference type="ARBA" id="ARBA00007587"/>
    </source>
</evidence>
<dbReference type="GO" id="GO:0046104">
    <property type="term" value="P:thymidine metabolic process"/>
    <property type="evidence" value="ECO:0007669"/>
    <property type="project" value="TreeGrafter"/>
</dbReference>
<feature type="binding site" evidence="9">
    <location>
        <begin position="87"/>
        <end position="90"/>
    </location>
    <ligand>
        <name>ATP</name>
        <dbReference type="ChEBI" id="CHEBI:30616"/>
    </ligand>
</feature>
<keyword evidence="7 9" id="KW-0418">Kinase</keyword>
<proteinExistence type="inferred from homology"/>
<evidence type="ECO:0000256" key="6">
    <source>
        <dbReference type="ARBA" id="ARBA00022741"/>
    </source>
</evidence>
<dbReference type="SUPFAM" id="SSF52540">
    <property type="entry name" value="P-loop containing nucleoside triphosphate hydrolases"/>
    <property type="match status" value="1"/>
</dbReference>
<name>A0A3D8MEW7_9ALTE</name>
<dbReference type="NCBIfam" id="NF003300">
    <property type="entry name" value="PRK04296.1-5"/>
    <property type="match status" value="1"/>
</dbReference>
<feature type="binding site" evidence="11">
    <location>
        <position position="178"/>
    </location>
    <ligand>
        <name>substrate</name>
    </ligand>
</feature>
<dbReference type="AlphaFoldDB" id="A0A3D8MEW7"/>
<evidence type="ECO:0000256" key="12">
    <source>
        <dbReference type="RuleBase" id="RU000544"/>
    </source>
</evidence>
<dbReference type="EMBL" id="QRHA01000001">
    <property type="protein sequence ID" value="RDV29166.1"/>
    <property type="molecule type" value="Genomic_DNA"/>
</dbReference>
<dbReference type="PIRSF" id="PIRSF035805">
    <property type="entry name" value="TK_cell"/>
    <property type="match status" value="1"/>
</dbReference>
<evidence type="ECO:0000256" key="13">
    <source>
        <dbReference type="RuleBase" id="RU004165"/>
    </source>
</evidence>
<gene>
    <name evidence="9" type="primary">tdk</name>
    <name evidence="14" type="ORF">DXV75_01515</name>
</gene>
<feature type="binding site" evidence="9">
    <location>
        <begin position="9"/>
        <end position="16"/>
    </location>
    <ligand>
        <name>ATP</name>
        <dbReference type="ChEBI" id="CHEBI:30616"/>
    </ligand>
</feature>
<evidence type="ECO:0000256" key="3">
    <source>
        <dbReference type="ARBA" id="ARBA00022490"/>
    </source>
</evidence>
<keyword evidence="6 9" id="KW-0547">Nucleotide-binding</keyword>
<dbReference type="GO" id="GO:0005829">
    <property type="term" value="C:cytosol"/>
    <property type="evidence" value="ECO:0007669"/>
    <property type="project" value="TreeGrafter"/>
</dbReference>
<dbReference type="Proteomes" id="UP000256561">
    <property type="component" value="Unassembled WGS sequence"/>
</dbReference>
<evidence type="ECO:0000256" key="5">
    <source>
        <dbReference type="ARBA" id="ARBA00022679"/>
    </source>
</evidence>
<keyword evidence="4 9" id="KW-0237">DNA synthesis</keyword>
<comment type="caution">
    <text evidence="14">The sequence shown here is derived from an EMBL/GenBank/DDBJ whole genome shotgun (WGS) entry which is preliminary data.</text>
</comment>